<dbReference type="GO" id="GO:0008270">
    <property type="term" value="F:zinc ion binding"/>
    <property type="evidence" value="ECO:0007669"/>
    <property type="project" value="UniProtKB-KW"/>
</dbReference>
<organism evidence="7 8">
    <name type="scientific">Kwoniella newhampshirensis</name>
    <dbReference type="NCBI Taxonomy" id="1651941"/>
    <lineage>
        <taxon>Eukaryota</taxon>
        <taxon>Fungi</taxon>
        <taxon>Dikarya</taxon>
        <taxon>Basidiomycota</taxon>
        <taxon>Agaricomycotina</taxon>
        <taxon>Tremellomycetes</taxon>
        <taxon>Tremellales</taxon>
        <taxon>Cryptococcaceae</taxon>
        <taxon>Kwoniella</taxon>
    </lineage>
</organism>
<dbReference type="Gene3D" id="6.10.140.2220">
    <property type="match status" value="1"/>
</dbReference>
<dbReference type="Gene3D" id="3.40.630.30">
    <property type="match status" value="1"/>
</dbReference>
<feature type="compositionally biased region" description="Basic residues" evidence="5">
    <location>
        <begin position="51"/>
        <end position="64"/>
    </location>
</feature>
<sequence length="419" mass="47352">MEVQEQDGPGGVELVGHQMEATKLEDGSDVVESEDDGALAVGGGGLEGKNRTKKKKKKGKKKKAAGPAERLGSIPDELPAPGPETTEETAKWEMELQKGCRTYQLPEWGLVDERTRFILNTFLTPSCRQMELVTPRLKLRQVEVGDTTGIRRIKMEPIVQKTQLYGSPSISDIKESFQNRYIRSSIPRIAITRGGKGRGEHIFAITARDPASITIRPPAGLKIPNRIASAEGYLGNIALSLSFENMTEPLLPKKGEIFVQPTFEQYTEAGLTAYMFYEIHPQLWGQGVMSEAFVEVLRFAMEEVGCQTVQSDPTTTNEASIRLCVKNGMRYTKTENNEHNKPQMFHEISREEWWSRNRPGQKVQDRWGGKKVCRWCMNFRQAPPTIQCSHCDWAKYCSRECQRADWLRQGGHQAECDWK</sequence>
<evidence type="ECO:0000259" key="6">
    <source>
        <dbReference type="PROSITE" id="PS50865"/>
    </source>
</evidence>
<dbReference type="SUPFAM" id="SSF144232">
    <property type="entry name" value="HIT/MYND zinc finger-like"/>
    <property type="match status" value="1"/>
</dbReference>
<dbReference type="PANTHER" id="PTHR43792:SF15">
    <property type="entry name" value="MYND-TYPE DOMAIN-CONTAINING PROTEIN"/>
    <property type="match status" value="1"/>
</dbReference>
<dbReference type="AlphaFoldDB" id="A0AAW0YWG3"/>
<feature type="region of interest" description="Disordered" evidence="5">
    <location>
        <begin position="20"/>
        <end position="86"/>
    </location>
</feature>
<evidence type="ECO:0000256" key="4">
    <source>
        <dbReference type="PROSITE-ProRule" id="PRU00134"/>
    </source>
</evidence>
<dbReference type="SUPFAM" id="SSF55729">
    <property type="entry name" value="Acyl-CoA N-acyltransferases (Nat)"/>
    <property type="match status" value="1"/>
</dbReference>
<dbReference type="InterPro" id="IPR000182">
    <property type="entry name" value="GNAT_dom"/>
</dbReference>
<feature type="compositionally biased region" description="Acidic residues" evidence="5">
    <location>
        <begin position="27"/>
        <end position="37"/>
    </location>
</feature>
<dbReference type="Pfam" id="PF13302">
    <property type="entry name" value="Acetyltransf_3"/>
    <property type="match status" value="1"/>
</dbReference>
<comment type="caution">
    <text evidence="7">The sequence shown here is derived from an EMBL/GenBank/DDBJ whole genome shotgun (WGS) entry which is preliminary data.</text>
</comment>
<dbReference type="Pfam" id="PF01753">
    <property type="entry name" value="zf-MYND"/>
    <property type="match status" value="1"/>
</dbReference>
<keyword evidence="2 4" id="KW-0863">Zinc-finger</keyword>
<evidence type="ECO:0000256" key="3">
    <source>
        <dbReference type="ARBA" id="ARBA00022833"/>
    </source>
</evidence>
<gene>
    <name evidence="7" type="ORF">IAR55_005072</name>
</gene>
<evidence type="ECO:0000313" key="8">
    <source>
        <dbReference type="Proteomes" id="UP001388673"/>
    </source>
</evidence>
<proteinExistence type="predicted"/>
<evidence type="ECO:0000256" key="1">
    <source>
        <dbReference type="ARBA" id="ARBA00022723"/>
    </source>
</evidence>
<reference evidence="7 8" key="1">
    <citation type="journal article" date="2024" name="bioRxiv">
        <title>Comparative genomics of Cryptococcus and Kwoniella reveals pathogenesis evolution and contrasting karyotype dynamics via intercentromeric recombination or chromosome fusion.</title>
        <authorList>
            <person name="Coelho M.A."/>
            <person name="David-Palma M."/>
            <person name="Shea T."/>
            <person name="Bowers K."/>
            <person name="McGinley-Smith S."/>
            <person name="Mohammad A.W."/>
            <person name="Gnirke A."/>
            <person name="Yurkov A.M."/>
            <person name="Nowrousian M."/>
            <person name="Sun S."/>
            <person name="Cuomo C.A."/>
            <person name="Heitman J."/>
        </authorList>
    </citation>
    <scope>NUCLEOTIDE SEQUENCE [LARGE SCALE GENOMIC DNA]</scope>
    <source>
        <strain evidence="7 8">CBS 13917</strain>
    </source>
</reference>
<dbReference type="GO" id="GO:0016747">
    <property type="term" value="F:acyltransferase activity, transferring groups other than amino-acyl groups"/>
    <property type="evidence" value="ECO:0007669"/>
    <property type="project" value="InterPro"/>
</dbReference>
<dbReference type="GeneID" id="92182330"/>
<dbReference type="PROSITE" id="PS50865">
    <property type="entry name" value="ZF_MYND_2"/>
    <property type="match status" value="1"/>
</dbReference>
<keyword evidence="8" id="KW-1185">Reference proteome</keyword>
<accession>A0AAW0YWG3</accession>
<evidence type="ECO:0000256" key="5">
    <source>
        <dbReference type="SAM" id="MobiDB-lite"/>
    </source>
</evidence>
<dbReference type="InterPro" id="IPR016181">
    <property type="entry name" value="Acyl_CoA_acyltransferase"/>
</dbReference>
<dbReference type="KEGG" id="kne:92182330"/>
<dbReference type="RefSeq" id="XP_066801625.1">
    <property type="nucleotide sequence ID" value="XM_066948166.1"/>
</dbReference>
<keyword evidence="1" id="KW-0479">Metal-binding</keyword>
<feature type="domain" description="MYND-type" evidence="6">
    <location>
        <begin position="373"/>
        <end position="416"/>
    </location>
</feature>
<dbReference type="InterPro" id="IPR051531">
    <property type="entry name" value="N-acetyltransferase"/>
</dbReference>
<dbReference type="EMBL" id="JBCAWK010000009">
    <property type="protein sequence ID" value="KAK8849737.1"/>
    <property type="molecule type" value="Genomic_DNA"/>
</dbReference>
<evidence type="ECO:0000256" key="2">
    <source>
        <dbReference type="ARBA" id="ARBA00022771"/>
    </source>
</evidence>
<dbReference type="Proteomes" id="UP001388673">
    <property type="component" value="Unassembled WGS sequence"/>
</dbReference>
<dbReference type="PANTHER" id="PTHR43792">
    <property type="entry name" value="GNAT FAMILY, PUTATIVE (AFU_ORTHOLOGUE AFUA_3G00765)-RELATED-RELATED"/>
    <property type="match status" value="1"/>
</dbReference>
<name>A0AAW0YWG3_9TREE</name>
<keyword evidence="3" id="KW-0862">Zinc</keyword>
<dbReference type="InterPro" id="IPR002893">
    <property type="entry name" value="Znf_MYND"/>
</dbReference>
<evidence type="ECO:0000313" key="7">
    <source>
        <dbReference type="EMBL" id="KAK8849737.1"/>
    </source>
</evidence>
<protein>
    <recommendedName>
        <fullName evidence="6">MYND-type domain-containing protein</fullName>
    </recommendedName>
</protein>